<reference evidence="3 4" key="1">
    <citation type="submission" date="2018-07" db="EMBL/GenBank/DDBJ databases">
        <title>Brachybacteriurn paraconglorneratum KCTC 9916.</title>
        <authorList>
            <person name="Li Y."/>
        </authorList>
    </citation>
    <scope>NUCLEOTIDE SEQUENCE [LARGE SCALE GENOMIC DNA]</scope>
    <source>
        <strain evidence="3 4">KCTC 9916</strain>
    </source>
</reference>
<keyword evidence="4" id="KW-1185">Reference proteome</keyword>
<dbReference type="Proteomes" id="UP000274327">
    <property type="component" value="Unassembled WGS sequence"/>
</dbReference>
<name>A0A426SN61_9MICO</name>
<dbReference type="GeneID" id="78120293"/>
<dbReference type="RefSeq" id="WP_126985248.1">
    <property type="nucleotide sequence ID" value="NZ_ML133852.1"/>
</dbReference>
<dbReference type="EMBL" id="QOCI01000002">
    <property type="protein sequence ID" value="RRR19527.1"/>
    <property type="molecule type" value="Genomic_DNA"/>
</dbReference>
<keyword evidence="2" id="KW-0472">Membrane</keyword>
<organism evidence="3 4">
    <name type="scientific">Brachybacterium paraconglomeratum</name>
    <dbReference type="NCBI Taxonomy" id="173362"/>
    <lineage>
        <taxon>Bacteria</taxon>
        <taxon>Bacillati</taxon>
        <taxon>Actinomycetota</taxon>
        <taxon>Actinomycetes</taxon>
        <taxon>Micrococcales</taxon>
        <taxon>Dermabacteraceae</taxon>
        <taxon>Brachybacterium</taxon>
    </lineage>
</organism>
<proteinExistence type="predicted"/>
<evidence type="ECO:0000256" key="1">
    <source>
        <dbReference type="SAM" id="MobiDB-lite"/>
    </source>
</evidence>
<sequence length="379" mass="38772">MTAPTPPQGPAQGGPQGPQHFAPPPAEPVSQSSARKNLVIAGVLAGGGCLLVILVVIALIIYFAVRGGDSGGGGGETGAADLPPEEQATALVADYFDALAAGDAATALELNPVNEDMGAAPLPVEAYTAALEAAPITGVELGTPVIDDGGLAEGEVPVTFTVGDETVSDTYRVHDYDDDGVMELTGGHTMAQVPDGLDGLGLTVNGAEVTAGEPIALMPGGYEVALRAEHFALTSTDPLLVGELATSLEWPEATLTEEGLTAFRGAVDDAVQACLEQTTLEAGCGMTPVPTTSDDGWTMVENTVERSISEDTQRTIDTMEATPSSDEPTYVEGTSVGSVTTTIECTKDGQKGRCEMWLGGGMGIPNVDMADPELPVTWS</sequence>
<gene>
    <name evidence="3" type="ORF">DS079_04505</name>
</gene>
<keyword evidence="2" id="KW-0812">Transmembrane</keyword>
<feature type="transmembrane region" description="Helical" evidence="2">
    <location>
        <begin position="38"/>
        <end position="65"/>
    </location>
</feature>
<evidence type="ECO:0000313" key="4">
    <source>
        <dbReference type="Proteomes" id="UP000274327"/>
    </source>
</evidence>
<protein>
    <submittedName>
        <fullName evidence="3">Uncharacterized protein</fullName>
    </submittedName>
</protein>
<feature type="region of interest" description="Disordered" evidence="1">
    <location>
        <begin position="1"/>
        <end position="30"/>
    </location>
</feature>
<keyword evidence="2" id="KW-1133">Transmembrane helix</keyword>
<dbReference type="AlphaFoldDB" id="A0A426SN61"/>
<comment type="caution">
    <text evidence="3">The sequence shown here is derived from an EMBL/GenBank/DDBJ whole genome shotgun (WGS) entry which is preliminary data.</text>
</comment>
<evidence type="ECO:0000313" key="3">
    <source>
        <dbReference type="EMBL" id="RRR19527.1"/>
    </source>
</evidence>
<accession>A0A426SN61</accession>
<evidence type="ECO:0000256" key="2">
    <source>
        <dbReference type="SAM" id="Phobius"/>
    </source>
</evidence>